<accession>A0A922CQI2</accession>
<keyword evidence="2" id="KW-1185">Reference proteome</keyword>
<sequence>MIRILTSLYY</sequence>
<protein>
    <submittedName>
        <fullName evidence="1">Uncharacterized protein</fullName>
    </submittedName>
</protein>
<name>A0A922CQI2_MANSE</name>
<gene>
    <name evidence="1" type="ORF">O3G_MSEX008767</name>
</gene>
<evidence type="ECO:0000313" key="1">
    <source>
        <dbReference type="EMBL" id="KAG6454566.1"/>
    </source>
</evidence>
<comment type="caution">
    <text evidence="1">The sequence shown here is derived from an EMBL/GenBank/DDBJ whole genome shotgun (WGS) entry which is preliminary data.</text>
</comment>
<evidence type="ECO:0000313" key="2">
    <source>
        <dbReference type="Proteomes" id="UP000791440"/>
    </source>
</evidence>
<dbReference type="Proteomes" id="UP000791440">
    <property type="component" value="Unassembled WGS sequence"/>
</dbReference>
<feature type="non-terminal residue" evidence="1">
    <location>
        <position position="10"/>
    </location>
</feature>
<reference evidence="1" key="1">
    <citation type="journal article" date="2016" name="Insect Biochem. Mol. Biol.">
        <title>Multifaceted biological insights from a draft genome sequence of the tobacco hornworm moth, Manduca sexta.</title>
        <authorList>
            <person name="Kanost M.R."/>
            <person name="Arrese E.L."/>
            <person name="Cao X."/>
            <person name="Chen Y.R."/>
            <person name="Chellapilla S."/>
            <person name="Goldsmith M.R."/>
            <person name="Grosse-Wilde E."/>
            <person name="Heckel D.G."/>
            <person name="Herndon N."/>
            <person name="Jiang H."/>
            <person name="Papanicolaou A."/>
            <person name="Qu J."/>
            <person name="Soulages J.L."/>
            <person name="Vogel H."/>
            <person name="Walters J."/>
            <person name="Waterhouse R.M."/>
            <person name="Ahn S.J."/>
            <person name="Almeida F.C."/>
            <person name="An C."/>
            <person name="Aqrawi P."/>
            <person name="Bretschneider A."/>
            <person name="Bryant W.B."/>
            <person name="Bucks S."/>
            <person name="Chao H."/>
            <person name="Chevignon G."/>
            <person name="Christen J.M."/>
            <person name="Clarke D.F."/>
            <person name="Dittmer N.T."/>
            <person name="Ferguson L.C.F."/>
            <person name="Garavelou S."/>
            <person name="Gordon K.H.J."/>
            <person name="Gunaratna R.T."/>
            <person name="Han Y."/>
            <person name="Hauser F."/>
            <person name="He Y."/>
            <person name="Heidel-Fischer H."/>
            <person name="Hirsh A."/>
            <person name="Hu Y."/>
            <person name="Jiang H."/>
            <person name="Kalra D."/>
            <person name="Klinner C."/>
            <person name="Konig C."/>
            <person name="Kovar C."/>
            <person name="Kroll A.R."/>
            <person name="Kuwar S.S."/>
            <person name="Lee S.L."/>
            <person name="Lehman R."/>
            <person name="Li K."/>
            <person name="Li Z."/>
            <person name="Liang H."/>
            <person name="Lovelace S."/>
            <person name="Lu Z."/>
            <person name="Mansfield J.H."/>
            <person name="McCulloch K.J."/>
            <person name="Mathew T."/>
            <person name="Morton B."/>
            <person name="Muzny D.M."/>
            <person name="Neunemann D."/>
            <person name="Ongeri F."/>
            <person name="Pauchet Y."/>
            <person name="Pu L.L."/>
            <person name="Pyrousis I."/>
            <person name="Rao X.J."/>
            <person name="Redding A."/>
            <person name="Roesel C."/>
            <person name="Sanchez-Gracia A."/>
            <person name="Schaack S."/>
            <person name="Shukla A."/>
            <person name="Tetreau G."/>
            <person name="Wang Y."/>
            <person name="Xiong G.H."/>
            <person name="Traut W."/>
            <person name="Walsh T.K."/>
            <person name="Worley K.C."/>
            <person name="Wu D."/>
            <person name="Wu W."/>
            <person name="Wu Y.Q."/>
            <person name="Zhang X."/>
            <person name="Zou Z."/>
            <person name="Zucker H."/>
            <person name="Briscoe A.D."/>
            <person name="Burmester T."/>
            <person name="Clem R.J."/>
            <person name="Feyereisen R."/>
            <person name="Grimmelikhuijzen C.J.P."/>
            <person name="Hamodrakas S.J."/>
            <person name="Hansson B.S."/>
            <person name="Huguet E."/>
            <person name="Jermiin L.S."/>
            <person name="Lan Q."/>
            <person name="Lehman H.K."/>
            <person name="Lorenzen M."/>
            <person name="Merzendorfer H."/>
            <person name="Michalopoulos I."/>
            <person name="Morton D.B."/>
            <person name="Muthukrishnan S."/>
            <person name="Oakeshott J.G."/>
            <person name="Palmer W."/>
            <person name="Park Y."/>
            <person name="Passarelli A.L."/>
            <person name="Rozas J."/>
            <person name="Schwartz L.M."/>
            <person name="Smith W."/>
            <person name="Southgate A."/>
            <person name="Vilcinskas A."/>
            <person name="Vogt R."/>
            <person name="Wang P."/>
            <person name="Werren J."/>
            <person name="Yu X.Q."/>
            <person name="Zhou J.J."/>
            <person name="Brown S.J."/>
            <person name="Scherer S.E."/>
            <person name="Richards S."/>
            <person name="Blissard G.W."/>
        </authorList>
    </citation>
    <scope>NUCLEOTIDE SEQUENCE</scope>
</reference>
<dbReference type="EMBL" id="JH668470">
    <property type="protein sequence ID" value="KAG6454566.1"/>
    <property type="molecule type" value="Genomic_DNA"/>
</dbReference>
<organism evidence="1 2">
    <name type="scientific">Manduca sexta</name>
    <name type="common">Tobacco hawkmoth</name>
    <name type="synonym">Tobacco hornworm</name>
    <dbReference type="NCBI Taxonomy" id="7130"/>
    <lineage>
        <taxon>Eukaryota</taxon>
        <taxon>Metazoa</taxon>
        <taxon>Ecdysozoa</taxon>
        <taxon>Arthropoda</taxon>
        <taxon>Hexapoda</taxon>
        <taxon>Insecta</taxon>
        <taxon>Pterygota</taxon>
        <taxon>Neoptera</taxon>
        <taxon>Endopterygota</taxon>
        <taxon>Lepidoptera</taxon>
        <taxon>Glossata</taxon>
        <taxon>Ditrysia</taxon>
        <taxon>Bombycoidea</taxon>
        <taxon>Sphingidae</taxon>
        <taxon>Sphinginae</taxon>
        <taxon>Sphingini</taxon>
        <taxon>Manduca</taxon>
    </lineage>
</organism>
<reference evidence="1" key="2">
    <citation type="submission" date="2020-12" db="EMBL/GenBank/DDBJ databases">
        <authorList>
            <person name="Kanost M."/>
        </authorList>
    </citation>
    <scope>NUCLEOTIDE SEQUENCE</scope>
</reference>
<proteinExistence type="predicted"/>